<evidence type="ECO:0000313" key="1">
    <source>
        <dbReference type="EMBL" id="OGD62963.1"/>
    </source>
</evidence>
<organism evidence="1 2">
    <name type="scientific">Candidatus Beckwithbacteria bacterium RBG_13_42_9</name>
    <dbReference type="NCBI Taxonomy" id="1797457"/>
    <lineage>
        <taxon>Bacteria</taxon>
        <taxon>Candidatus Beckwithiibacteriota</taxon>
    </lineage>
</organism>
<protein>
    <submittedName>
        <fullName evidence="1">Uncharacterized protein</fullName>
    </submittedName>
</protein>
<dbReference type="AlphaFoldDB" id="A0A1F5E6F9"/>
<sequence length="181" mass="19384">MAAIELTGIFNPLKGGESPLLFMAHQLYCQMSGFVYPESCVAAALVVNTEVINPQALSNYMLETEERSRTAGFKCSGTDLPLVIHLETDSVATARNAAHGIEHNVLVLAVATLSKSIPELTLAGGTYMAEDQPGTTLSLLSIVEVKPTGNFVRQESVNTLVENLFGAVIMDCNQRLSINQG</sequence>
<gene>
    <name evidence="1" type="ORF">A2160_04330</name>
</gene>
<comment type="caution">
    <text evidence="1">The sequence shown here is derived from an EMBL/GenBank/DDBJ whole genome shotgun (WGS) entry which is preliminary data.</text>
</comment>
<reference evidence="1 2" key="1">
    <citation type="journal article" date="2016" name="Nat. Commun.">
        <title>Thousands of microbial genomes shed light on interconnected biogeochemical processes in an aquifer system.</title>
        <authorList>
            <person name="Anantharaman K."/>
            <person name="Brown C.T."/>
            <person name="Hug L.A."/>
            <person name="Sharon I."/>
            <person name="Castelle C.J."/>
            <person name="Probst A.J."/>
            <person name="Thomas B.C."/>
            <person name="Singh A."/>
            <person name="Wilkins M.J."/>
            <person name="Karaoz U."/>
            <person name="Brodie E.L."/>
            <person name="Williams K.H."/>
            <person name="Hubbard S.S."/>
            <person name="Banfield J.F."/>
        </authorList>
    </citation>
    <scope>NUCLEOTIDE SEQUENCE [LARGE SCALE GENOMIC DNA]</scope>
</reference>
<evidence type="ECO:0000313" key="2">
    <source>
        <dbReference type="Proteomes" id="UP000177006"/>
    </source>
</evidence>
<name>A0A1F5E6F9_9BACT</name>
<dbReference type="Proteomes" id="UP000177006">
    <property type="component" value="Unassembled WGS sequence"/>
</dbReference>
<dbReference type="EMBL" id="MEZK01000014">
    <property type="protein sequence ID" value="OGD62963.1"/>
    <property type="molecule type" value="Genomic_DNA"/>
</dbReference>
<proteinExistence type="predicted"/>
<accession>A0A1F5E6F9</accession>